<evidence type="ECO:0000313" key="3">
    <source>
        <dbReference type="Proteomes" id="UP001144612"/>
    </source>
</evidence>
<dbReference type="SUPFAM" id="SSF53271">
    <property type="entry name" value="PRTase-like"/>
    <property type="match status" value="1"/>
</dbReference>
<dbReference type="EMBL" id="JAPQFJ010000008">
    <property type="protein sequence ID" value="MCY6958801.1"/>
    <property type="molecule type" value="Genomic_DNA"/>
</dbReference>
<dbReference type="CDD" id="cd06223">
    <property type="entry name" value="PRTases_typeI"/>
    <property type="match status" value="1"/>
</dbReference>
<dbReference type="Proteomes" id="UP001144612">
    <property type="component" value="Unassembled WGS sequence"/>
</dbReference>
<reference evidence="2" key="1">
    <citation type="submission" date="2022-12" db="EMBL/GenBank/DDBJ databases">
        <title>Clostridium sp. nov., isolated from industrial wastewater.</title>
        <authorList>
            <person name="Jiayan W."/>
        </authorList>
    </citation>
    <scope>NUCLEOTIDE SEQUENCE</scope>
    <source>
        <strain evidence="2">ZC22-4</strain>
    </source>
</reference>
<dbReference type="InterPro" id="IPR051910">
    <property type="entry name" value="ComF/GntX_DNA_util-trans"/>
</dbReference>
<evidence type="ECO:0000313" key="2">
    <source>
        <dbReference type="EMBL" id="MCY6958801.1"/>
    </source>
</evidence>
<comment type="similarity">
    <text evidence="1">Belongs to the ComF/GntX family.</text>
</comment>
<dbReference type="PANTHER" id="PTHR47505:SF1">
    <property type="entry name" value="DNA UTILIZATION PROTEIN YHGH"/>
    <property type="match status" value="1"/>
</dbReference>
<organism evidence="2 3">
    <name type="scientific">Clostridium brassicae</name>
    <dbReference type="NCBI Taxonomy" id="2999072"/>
    <lineage>
        <taxon>Bacteria</taxon>
        <taxon>Bacillati</taxon>
        <taxon>Bacillota</taxon>
        <taxon>Clostridia</taxon>
        <taxon>Eubacteriales</taxon>
        <taxon>Clostridiaceae</taxon>
        <taxon>Clostridium</taxon>
    </lineage>
</organism>
<name>A0ABT4DCD1_9CLOT</name>
<dbReference type="PANTHER" id="PTHR47505">
    <property type="entry name" value="DNA UTILIZATION PROTEIN YHGH"/>
    <property type="match status" value="1"/>
</dbReference>
<dbReference type="Gene3D" id="3.40.50.2020">
    <property type="match status" value="1"/>
</dbReference>
<evidence type="ECO:0000256" key="1">
    <source>
        <dbReference type="ARBA" id="ARBA00008007"/>
    </source>
</evidence>
<sequence>MGNEFIKNIKYLFNCLLEVIYSDNRGCVVCNEYVSENKILCTVCLGKIKKCRGCFEIHKENLNIKCYSATYYSYIIKRLILNLKYKSDFKAGEVLAKYMLETIENNKMKFDIITYVPLTKQSIKKRGYNQGRYLAKFIGDKTNKKVYRILKKCKQTKDQIGLSKEERWNNLKGSFQFINLKYFQNKNILIVDDVITTGATGFYCAKTLIKNGAKNVVILSAAKSSI</sequence>
<protein>
    <submittedName>
        <fullName evidence="2">ComF family protein</fullName>
    </submittedName>
</protein>
<dbReference type="InterPro" id="IPR029057">
    <property type="entry name" value="PRTase-like"/>
</dbReference>
<comment type="caution">
    <text evidence="2">The sequence shown here is derived from an EMBL/GenBank/DDBJ whole genome shotgun (WGS) entry which is preliminary data.</text>
</comment>
<dbReference type="InterPro" id="IPR000836">
    <property type="entry name" value="PRTase_dom"/>
</dbReference>
<accession>A0ABT4DCD1</accession>
<keyword evidence="3" id="KW-1185">Reference proteome</keyword>
<proteinExistence type="inferred from homology"/>
<gene>
    <name evidence="2" type="ORF">OW729_09315</name>
</gene>